<comment type="caution">
    <text evidence="3">The sequence shown here is derived from an EMBL/GenBank/DDBJ whole genome shotgun (WGS) entry which is preliminary data.</text>
</comment>
<name>A0A9W8MQB3_9AGAR</name>
<reference evidence="3" key="1">
    <citation type="submission" date="2022-07" db="EMBL/GenBank/DDBJ databases">
        <title>Genome Sequence of Agrocybe chaxingu.</title>
        <authorList>
            <person name="Buettner E."/>
        </authorList>
    </citation>
    <scope>NUCLEOTIDE SEQUENCE</scope>
    <source>
        <strain evidence="3">MP-N11</strain>
    </source>
</reference>
<gene>
    <name evidence="3" type="ORF">NLJ89_g8967</name>
</gene>
<dbReference type="Gene3D" id="1.10.30.10">
    <property type="entry name" value="High mobility group box domain"/>
    <property type="match status" value="2"/>
</dbReference>
<organism evidence="3 4">
    <name type="scientific">Agrocybe chaxingu</name>
    <dbReference type="NCBI Taxonomy" id="84603"/>
    <lineage>
        <taxon>Eukaryota</taxon>
        <taxon>Fungi</taxon>
        <taxon>Dikarya</taxon>
        <taxon>Basidiomycota</taxon>
        <taxon>Agaricomycotina</taxon>
        <taxon>Agaricomycetes</taxon>
        <taxon>Agaricomycetidae</taxon>
        <taxon>Agaricales</taxon>
        <taxon>Agaricineae</taxon>
        <taxon>Strophariaceae</taxon>
        <taxon>Agrocybe</taxon>
    </lineage>
</organism>
<feature type="domain" description="HMG box" evidence="2">
    <location>
        <begin position="213"/>
        <end position="283"/>
    </location>
</feature>
<evidence type="ECO:0000259" key="2">
    <source>
        <dbReference type="SMART" id="SM00398"/>
    </source>
</evidence>
<keyword evidence="4" id="KW-1185">Reference proteome</keyword>
<dbReference type="SUPFAM" id="SSF47095">
    <property type="entry name" value="HMG-box"/>
    <property type="match status" value="2"/>
</dbReference>
<sequence length="335" mass="37722">MLVPLLRNALGRTALFRAARPTSAVVSHMKTAGLSHAMNTTKMSLLARRTFLTTAHVEEPAAADKKVTSTKANSTTKAKAKGTKAKATKKSVKKKKVAAKPKPKKRVVKRKVAAKKPVKYRIRDLKPPFKRPPGAFAAFAGEWYKTHDPKGTVVTQNMAEIAVAWGRLSPTEKDAYKAAPETVAEYRKKKEEWYQAQTNGVKRAIKKRRRSRRIARPVSTYSQFIREFYKDRLPEADNVPFAERARKLAAEFKSLSESEKEALSERSQRDFQIAQAEKAAAAAAKAGGGRRRPGRRRKFSLQQNDMIDEQLSYFLPDTHRSLKLKSIEHLAYFLS</sequence>
<dbReference type="Proteomes" id="UP001148786">
    <property type="component" value="Unassembled WGS sequence"/>
</dbReference>
<dbReference type="AlphaFoldDB" id="A0A9W8MQB3"/>
<evidence type="ECO:0000313" key="4">
    <source>
        <dbReference type="Proteomes" id="UP001148786"/>
    </source>
</evidence>
<feature type="compositionally biased region" description="Basic residues" evidence="1">
    <location>
        <begin position="288"/>
        <end position="299"/>
    </location>
</feature>
<evidence type="ECO:0000256" key="1">
    <source>
        <dbReference type="SAM" id="MobiDB-lite"/>
    </source>
</evidence>
<dbReference type="EMBL" id="JANKHO010001305">
    <property type="protein sequence ID" value="KAJ3502268.1"/>
    <property type="molecule type" value="Genomic_DNA"/>
</dbReference>
<accession>A0A9W8MQB3</accession>
<dbReference type="InterPro" id="IPR036910">
    <property type="entry name" value="HMG_box_dom_sf"/>
</dbReference>
<feature type="region of interest" description="Disordered" evidence="1">
    <location>
        <begin position="282"/>
        <end position="301"/>
    </location>
</feature>
<proteinExistence type="predicted"/>
<feature type="region of interest" description="Disordered" evidence="1">
    <location>
        <begin position="62"/>
        <end position="92"/>
    </location>
</feature>
<dbReference type="CDD" id="cd00084">
    <property type="entry name" value="HMG-box_SF"/>
    <property type="match status" value="1"/>
</dbReference>
<dbReference type="SMART" id="SM00398">
    <property type="entry name" value="HMG"/>
    <property type="match status" value="2"/>
</dbReference>
<dbReference type="InterPro" id="IPR009071">
    <property type="entry name" value="HMG_box_dom"/>
</dbReference>
<protein>
    <recommendedName>
        <fullName evidence="2">HMG box domain-containing protein</fullName>
    </recommendedName>
</protein>
<feature type="domain" description="HMG box" evidence="2">
    <location>
        <begin position="128"/>
        <end position="196"/>
    </location>
</feature>
<evidence type="ECO:0000313" key="3">
    <source>
        <dbReference type="EMBL" id="KAJ3502268.1"/>
    </source>
</evidence>
<feature type="compositionally biased region" description="Basic residues" evidence="1">
    <location>
        <begin position="78"/>
        <end position="92"/>
    </location>
</feature>